<protein>
    <submittedName>
        <fullName evidence="4">Nose resistant to fluoxetine protein 6</fullName>
    </submittedName>
</protein>
<gene>
    <name evidence="4" type="ORF">HOLleu_39850</name>
</gene>
<name>A0A9Q0YHK1_HOLLE</name>
<dbReference type="InterPro" id="IPR002656">
    <property type="entry name" value="Acyl_transf_3_dom"/>
</dbReference>
<feature type="transmembrane region" description="Helical" evidence="1">
    <location>
        <begin position="434"/>
        <end position="457"/>
    </location>
</feature>
<feature type="signal peptide" evidence="2">
    <location>
        <begin position="1"/>
        <end position="23"/>
    </location>
</feature>
<dbReference type="PANTHER" id="PTHR11161:SF0">
    <property type="entry name" value="O-ACYLTRANSFERASE LIKE PROTEIN"/>
    <property type="match status" value="1"/>
</dbReference>
<feature type="transmembrane region" description="Helical" evidence="1">
    <location>
        <begin position="719"/>
        <end position="741"/>
    </location>
</feature>
<evidence type="ECO:0000256" key="1">
    <source>
        <dbReference type="SAM" id="Phobius"/>
    </source>
</evidence>
<dbReference type="Proteomes" id="UP001152320">
    <property type="component" value="Chromosome 22"/>
</dbReference>
<dbReference type="AlphaFoldDB" id="A0A9Q0YHK1"/>
<keyword evidence="2" id="KW-0732">Signal</keyword>
<dbReference type="Pfam" id="PF01757">
    <property type="entry name" value="Acyl_transf_3"/>
    <property type="match status" value="1"/>
</dbReference>
<evidence type="ECO:0000313" key="5">
    <source>
        <dbReference type="Proteomes" id="UP001152320"/>
    </source>
</evidence>
<evidence type="ECO:0000313" key="4">
    <source>
        <dbReference type="EMBL" id="KAJ8020292.1"/>
    </source>
</evidence>
<accession>A0A9Q0YHK1</accession>
<organism evidence="4 5">
    <name type="scientific">Holothuria leucospilota</name>
    <name type="common">Black long sea cucumber</name>
    <name type="synonym">Mertensiothuria leucospilota</name>
    <dbReference type="NCBI Taxonomy" id="206669"/>
    <lineage>
        <taxon>Eukaryota</taxon>
        <taxon>Metazoa</taxon>
        <taxon>Echinodermata</taxon>
        <taxon>Eleutherozoa</taxon>
        <taxon>Echinozoa</taxon>
        <taxon>Holothuroidea</taxon>
        <taxon>Aspidochirotacea</taxon>
        <taxon>Aspidochirotida</taxon>
        <taxon>Holothuriidae</taxon>
        <taxon>Holothuria</taxon>
    </lineage>
</organism>
<feature type="transmembrane region" description="Helical" evidence="1">
    <location>
        <begin position="528"/>
        <end position="553"/>
    </location>
</feature>
<keyword evidence="1" id="KW-0472">Membrane</keyword>
<evidence type="ECO:0000256" key="2">
    <source>
        <dbReference type="SAM" id="SignalP"/>
    </source>
</evidence>
<feature type="transmembrane region" description="Helical" evidence="1">
    <location>
        <begin position="390"/>
        <end position="413"/>
    </location>
</feature>
<feature type="transmembrane region" description="Helical" evidence="1">
    <location>
        <begin position="576"/>
        <end position="598"/>
    </location>
</feature>
<feature type="transmembrane region" description="Helical" evidence="1">
    <location>
        <begin position="650"/>
        <end position="668"/>
    </location>
</feature>
<feature type="transmembrane region" description="Helical" evidence="1">
    <location>
        <begin position="610"/>
        <end position="630"/>
    </location>
</feature>
<evidence type="ECO:0000259" key="3">
    <source>
        <dbReference type="Pfam" id="PF01757"/>
    </source>
</evidence>
<sequence length="759" mass="85282">MSCGLLLPFIVVLVGFSWPGCHSQDLSIAVEFSEIVFADVSQLNLYLTMLGNFTDVDPESGLTGIFADLWGKGVSDECLTDGWTLITDTLQFKEYALQMRAAQSHPPRLTTMAFTGNGKYLANYELCLGVKEDDPTREVPMTAKVCDMNEYVIGVQIGMCVPSSCSESDLYVFINTVLSKYNFISGVYFSCLTKYQWTWDTIFVTCLLSLFAIGVICGTTYDLGFRRLPSKAKDSTQVVSSNVLPNAKQPQQNQVLELNERDGLSSAENDADKYGAIVKEGPDNHEPIVAPVENNDVEASGAGNKVAEKKPRKRDVLLDKILMSFSIVTNGSQVLQAKKSSANLGALNGLRVLSMFWIILYHTAYFLFGTRLDNVYHLSSGVGGEVWFEFIWEAPFGVDTFFVLSGLLVTYLTMKQMDKSDGRINWVLFYVHRYVRLTPVYMICLGIWTSLLLPIGIGSNKTESFIAARTICKEYWWTNLLYINNLVPYPGSVNLCMGWTWYLANDMQFFIFTPIVIFLLFKPKRRRYGLLVLVCVTVGSCIVTAAVAGYWGFTVGNYSGQYNNRSDDFPPDADRIYAKPWCRVQSYTVGVFVGYLIYKYRGRKVCIPLIWNLLGWVLALGTMVTVLLAMSGTSETEPLPQWFAATWLGIRRFLFAAGVGWVAFACVTGNGGPVDKFLSWNFWLPMARLNYCAYLLHPCVIFHFLLTKKAMFHYTPYEHMVFFFGVTVVTYLLSLFITLLVEVPSIGIEKALLGRPSRK</sequence>
<comment type="caution">
    <text evidence="4">The sequence shown here is derived from an EMBL/GenBank/DDBJ whole genome shotgun (WGS) entry which is preliminary data.</text>
</comment>
<dbReference type="EMBL" id="JAIZAY010000022">
    <property type="protein sequence ID" value="KAJ8020292.1"/>
    <property type="molecule type" value="Genomic_DNA"/>
</dbReference>
<dbReference type="OrthoDB" id="207378at2759"/>
<feature type="domain" description="Acyltransferase 3" evidence="3">
    <location>
        <begin position="346"/>
        <end position="738"/>
    </location>
</feature>
<keyword evidence="1" id="KW-1133">Transmembrane helix</keyword>
<dbReference type="InterPro" id="IPR052728">
    <property type="entry name" value="O2_lipid_transport_reg"/>
</dbReference>
<feature type="transmembrane region" description="Helical" evidence="1">
    <location>
        <begin position="197"/>
        <end position="221"/>
    </location>
</feature>
<keyword evidence="1" id="KW-0812">Transmembrane</keyword>
<reference evidence="4" key="1">
    <citation type="submission" date="2021-10" db="EMBL/GenBank/DDBJ databases">
        <title>Tropical sea cucumber genome reveals ecological adaptation and Cuvierian tubules defense mechanism.</title>
        <authorList>
            <person name="Chen T."/>
        </authorList>
    </citation>
    <scope>NUCLEOTIDE SEQUENCE</scope>
    <source>
        <strain evidence="4">Nanhai2018</strain>
        <tissue evidence="4">Muscle</tissue>
    </source>
</reference>
<keyword evidence="5" id="KW-1185">Reference proteome</keyword>
<feature type="chain" id="PRO_5040326739" evidence="2">
    <location>
        <begin position="24"/>
        <end position="759"/>
    </location>
</feature>
<feature type="transmembrane region" description="Helical" evidence="1">
    <location>
        <begin position="499"/>
        <end position="521"/>
    </location>
</feature>
<feature type="transmembrane region" description="Helical" evidence="1">
    <location>
        <begin position="689"/>
        <end position="707"/>
    </location>
</feature>
<dbReference type="PANTHER" id="PTHR11161">
    <property type="entry name" value="O-ACYLTRANSFERASE"/>
    <property type="match status" value="1"/>
</dbReference>
<dbReference type="GO" id="GO:0016747">
    <property type="term" value="F:acyltransferase activity, transferring groups other than amino-acyl groups"/>
    <property type="evidence" value="ECO:0007669"/>
    <property type="project" value="InterPro"/>
</dbReference>
<feature type="transmembrane region" description="Helical" evidence="1">
    <location>
        <begin position="349"/>
        <end position="370"/>
    </location>
</feature>
<proteinExistence type="predicted"/>